<dbReference type="EMBL" id="PP511791">
    <property type="protein sequence ID" value="XCD07493.1"/>
    <property type="molecule type" value="Genomic_DNA"/>
</dbReference>
<sequence length="92" mass="10802">MKVKEIIEITKRVDNSSLPAYSEILSNSIVDVVVGDDGEICFEWDWWDIVNLPDNEDLQITVKYYHPDYDPMFDDDAPIAQFTTMQRDIMQR</sequence>
<accession>A0AAU8B8D5</accession>
<evidence type="ECO:0000313" key="1">
    <source>
        <dbReference type="EMBL" id="XCD07493.1"/>
    </source>
</evidence>
<evidence type="ECO:0008006" key="2">
    <source>
        <dbReference type="Google" id="ProtNLM"/>
    </source>
</evidence>
<reference evidence="1" key="1">
    <citation type="submission" date="2024-03" db="EMBL/GenBank/DDBJ databases">
        <title>Diverse circular DNA viruses in blood, oral, and fecal samples of captive lemurs.</title>
        <authorList>
            <person name="Paietta E.N."/>
            <person name="Kraberger S."/>
            <person name="Lund M.C."/>
            <person name="Custer J.M."/>
            <person name="Vargas K.M."/>
            <person name="Ehmke E.E."/>
            <person name="Yoder A.D."/>
            <person name="Varsani A."/>
        </authorList>
    </citation>
    <scope>NUCLEOTIDE SEQUENCE</scope>
    <source>
        <strain evidence="1">Duke_28FS_1</strain>
    </source>
</reference>
<protein>
    <recommendedName>
        <fullName evidence="2">Phage protein</fullName>
    </recommendedName>
</protein>
<name>A0AAU8B8D5_9CAUD</name>
<organism evidence="1">
    <name type="scientific">Dulem virus 39</name>
    <dbReference type="NCBI Taxonomy" id="3145757"/>
    <lineage>
        <taxon>Viruses</taxon>
        <taxon>Duplodnaviria</taxon>
        <taxon>Heunggongvirae</taxon>
        <taxon>Uroviricota</taxon>
        <taxon>Caudoviricetes</taxon>
    </lineage>
</organism>
<proteinExistence type="predicted"/>